<evidence type="ECO:0000259" key="8">
    <source>
        <dbReference type="PROSITE" id="PS50893"/>
    </source>
</evidence>
<evidence type="ECO:0000313" key="10">
    <source>
        <dbReference type="Proteomes" id="UP000515708"/>
    </source>
</evidence>
<evidence type="ECO:0000313" key="9">
    <source>
        <dbReference type="EMBL" id="QMU97683.1"/>
    </source>
</evidence>
<dbReference type="InterPro" id="IPR003439">
    <property type="entry name" value="ABC_transporter-like_ATP-bd"/>
</dbReference>
<sequence length="559" mass="60600">MHALQFDDVSISYRTRDEAGAPIDFEAVKHVSLTLPRRGTLGIAGESGSGKSTLIMSALRLLPDSATVTGDILLGDQKVNELSWGKVRAVRWKEASIVFQGAMHSLNPVQRVGRQIAEAMRIHDPKGGRPGRDAYRTEVEALLEQVDLPSHSIDAYPHELSGGQKQRIMIAMALACDPEVIIADEPTTALDVIVQERVLNLLTRLVEERGLSLLMITHDLSVLAKTCDEIAVMYHGEIVESGPSREILTNPKHPHTRALTDAVPVIGDAKSRLNPTSRKQSEPGETAAIRVVPTNVGEEILSADGLEVQFHTRIGDVRAVDGVDLSCKTGEITVLVGQSGSGKTTLVRTVLGLQAPTGGSVRYRGEPLGRKTRELRAYRGAVQFVLQDPMSALNPKHTVYEIIAEGIRVQRLEGDERERVRQALIAAELTPPERFLSKLPSELSGGQRQRVVIAGALALEPEYLIADEPVASLDASVRGEILALLLRLKGDLALGCLVITHDLGVAWNIADRVLVMHRGRIVESGAAEEVLLRPQHDYTRQLLDAVPTIGDPIAKGASA</sequence>
<keyword evidence="3" id="KW-0813">Transport</keyword>
<dbReference type="InterPro" id="IPR027417">
    <property type="entry name" value="P-loop_NTPase"/>
</dbReference>
<dbReference type="GO" id="GO:0016887">
    <property type="term" value="F:ATP hydrolysis activity"/>
    <property type="evidence" value="ECO:0007669"/>
    <property type="project" value="InterPro"/>
</dbReference>
<dbReference type="PROSITE" id="PS50893">
    <property type="entry name" value="ABC_TRANSPORTER_2"/>
    <property type="match status" value="2"/>
</dbReference>
<dbReference type="GO" id="GO:0005886">
    <property type="term" value="C:plasma membrane"/>
    <property type="evidence" value="ECO:0007669"/>
    <property type="project" value="UniProtKB-SubCell"/>
</dbReference>
<dbReference type="GO" id="GO:0005524">
    <property type="term" value="F:ATP binding"/>
    <property type="evidence" value="ECO:0007669"/>
    <property type="project" value="UniProtKB-KW"/>
</dbReference>
<name>A0A7D8AHB1_9MICO</name>
<dbReference type="CDD" id="cd03257">
    <property type="entry name" value="ABC_NikE_OppD_transporters"/>
    <property type="match status" value="2"/>
</dbReference>
<dbReference type="EMBL" id="CP043732">
    <property type="protein sequence ID" value="QMU97683.1"/>
    <property type="molecule type" value="Genomic_DNA"/>
</dbReference>
<dbReference type="SMART" id="SM00382">
    <property type="entry name" value="AAA"/>
    <property type="match status" value="2"/>
</dbReference>
<evidence type="ECO:0000256" key="6">
    <source>
        <dbReference type="ARBA" id="ARBA00022840"/>
    </source>
</evidence>
<feature type="domain" description="ABC transporter" evidence="8">
    <location>
        <begin position="4"/>
        <end position="260"/>
    </location>
</feature>
<dbReference type="Gene3D" id="3.40.50.300">
    <property type="entry name" value="P-loop containing nucleotide triphosphate hydrolases"/>
    <property type="match status" value="2"/>
</dbReference>
<dbReference type="PANTHER" id="PTHR43297:SF2">
    <property type="entry name" value="DIPEPTIDE TRANSPORT ATP-BINDING PROTEIN DPPD"/>
    <property type="match status" value="1"/>
</dbReference>
<protein>
    <submittedName>
        <fullName evidence="9">ABC transporter ATP-binding protein</fullName>
    </submittedName>
</protein>
<dbReference type="Pfam" id="PF08352">
    <property type="entry name" value="oligo_HPY"/>
    <property type="match status" value="2"/>
</dbReference>
<evidence type="ECO:0000256" key="4">
    <source>
        <dbReference type="ARBA" id="ARBA00022475"/>
    </source>
</evidence>
<dbReference type="AlphaFoldDB" id="A0A7D8AHB1"/>
<keyword evidence="5" id="KW-0547">Nucleotide-binding</keyword>
<organism evidence="9 10">
    <name type="scientific">Microbacterium esteraromaticum</name>
    <dbReference type="NCBI Taxonomy" id="57043"/>
    <lineage>
        <taxon>Bacteria</taxon>
        <taxon>Bacillati</taxon>
        <taxon>Actinomycetota</taxon>
        <taxon>Actinomycetes</taxon>
        <taxon>Micrococcales</taxon>
        <taxon>Microbacteriaceae</taxon>
        <taxon>Microbacterium</taxon>
    </lineage>
</organism>
<dbReference type="Pfam" id="PF00005">
    <property type="entry name" value="ABC_tran"/>
    <property type="match status" value="2"/>
</dbReference>
<comment type="subcellular location">
    <subcellularLocation>
        <location evidence="1">Cell membrane</location>
        <topology evidence="1">Peripheral membrane protein</topology>
    </subcellularLocation>
</comment>
<keyword evidence="6 9" id="KW-0067">ATP-binding</keyword>
<dbReference type="PROSITE" id="PS00211">
    <property type="entry name" value="ABC_TRANSPORTER_1"/>
    <property type="match status" value="2"/>
</dbReference>
<dbReference type="InterPro" id="IPR013563">
    <property type="entry name" value="Oligopep_ABC_C"/>
</dbReference>
<accession>A0A7D8AHB1</accession>
<evidence type="ECO:0000256" key="2">
    <source>
        <dbReference type="ARBA" id="ARBA00005417"/>
    </source>
</evidence>
<dbReference type="GO" id="GO:0015833">
    <property type="term" value="P:peptide transport"/>
    <property type="evidence" value="ECO:0007669"/>
    <property type="project" value="InterPro"/>
</dbReference>
<keyword evidence="7" id="KW-0472">Membrane</keyword>
<keyword evidence="4" id="KW-1003">Cell membrane</keyword>
<comment type="similarity">
    <text evidence="2">Belongs to the ABC transporter superfamily.</text>
</comment>
<proteinExistence type="inferred from homology"/>
<dbReference type="InterPro" id="IPR003593">
    <property type="entry name" value="AAA+_ATPase"/>
</dbReference>
<dbReference type="RefSeq" id="WP_182252682.1">
    <property type="nucleotide sequence ID" value="NZ_CP043732.1"/>
</dbReference>
<reference evidence="9 10" key="1">
    <citation type="journal article" date="2020" name="Front. Microbiol.">
        <title>Design of Bacterial Strain-Specific qPCR Assays Using NGS Data and Publicly Available Resources and Its Application to Track Biocontrol Strains.</title>
        <authorList>
            <person name="Hernandez I."/>
            <person name="Sant C."/>
            <person name="Martinez R."/>
            <person name="Fernandez C."/>
        </authorList>
    </citation>
    <scope>NUCLEOTIDE SEQUENCE [LARGE SCALE GENOMIC DNA]</scope>
    <source>
        <strain evidence="9 10">B24</strain>
    </source>
</reference>
<gene>
    <name evidence="9" type="ORF">FVO59_10980</name>
</gene>
<dbReference type="InterPro" id="IPR017871">
    <property type="entry name" value="ABC_transporter-like_CS"/>
</dbReference>
<dbReference type="PANTHER" id="PTHR43297">
    <property type="entry name" value="OLIGOPEPTIDE TRANSPORT ATP-BINDING PROTEIN APPD"/>
    <property type="match status" value="1"/>
</dbReference>
<dbReference type="SUPFAM" id="SSF52540">
    <property type="entry name" value="P-loop containing nucleoside triphosphate hydrolases"/>
    <property type="match status" value="2"/>
</dbReference>
<feature type="domain" description="ABC transporter" evidence="8">
    <location>
        <begin position="301"/>
        <end position="543"/>
    </location>
</feature>
<dbReference type="InterPro" id="IPR050388">
    <property type="entry name" value="ABC_Ni/Peptide_Import"/>
</dbReference>
<evidence type="ECO:0000256" key="5">
    <source>
        <dbReference type="ARBA" id="ARBA00022741"/>
    </source>
</evidence>
<evidence type="ECO:0000256" key="3">
    <source>
        <dbReference type="ARBA" id="ARBA00022448"/>
    </source>
</evidence>
<evidence type="ECO:0000256" key="1">
    <source>
        <dbReference type="ARBA" id="ARBA00004202"/>
    </source>
</evidence>
<evidence type="ECO:0000256" key="7">
    <source>
        <dbReference type="ARBA" id="ARBA00023136"/>
    </source>
</evidence>
<dbReference type="Proteomes" id="UP000515708">
    <property type="component" value="Chromosome"/>
</dbReference>